<dbReference type="PANTHER" id="PTHR46577:SF1">
    <property type="entry name" value="HTH-TYPE TRANSCRIPTIONAL REGULATORY PROTEIN GABR"/>
    <property type="match status" value="1"/>
</dbReference>
<evidence type="ECO:0000256" key="1">
    <source>
        <dbReference type="ARBA" id="ARBA00005384"/>
    </source>
</evidence>
<feature type="domain" description="HTH gntR-type" evidence="6">
    <location>
        <begin position="4"/>
        <end position="72"/>
    </location>
</feature>
<dbReference type="InterPro" id="IPR004839">
    <property type="entry name" value="Aminotransferase_I/II_large"/>
</dbReference>
<keyword evidence="2" id="KW-0663">Pyridoxal phosphate</keyword>
<keyword evidence="5" id="KW-0804">Transcription</keyword>
<dbReference type="SUPFAM" id="SSF46785">
    <property type="entry name" value="Winged helix' DNA-binding domain"/>
    <property type="match status" value="1"/>
</dbReference>
<protein>
    <recommendedName>
        <fullName evidence="6">HTH gntR-type domain-containing protein</fullName>
    </recommendedName>
</protein>
<evidence type="ECO:0000256" key="3">
    <source>
        <dbReference type="ARBA" id="ARBA00023015"/>
    </source>
</evidence>
<evidence type="ECO:0000259" key="6">
    <source>
        <dbReference type="PROSITE" id="PS50949"/>
    </source>
</evidence>
<dbReference type="EMBL" id="AQGV01000015">
    <property type="protein sequence ID" value="MBE0370787.1"/>
    <property type="molecule type" value="Genomic_DNA"/>
</dbReference>
<dbReference type="Gene3D" id="3.40.640.10">
    <property type="entry name" value="Type I PLP-dependent aspartate aminotransferase-like (Major domain)"/>
    <property type="match status" value="1"/>
</dbReference>
<dbReference type="InterPro" id="IPR036388">
    <property type="entry name" value="WH-like_DNA-bd_sf"/>
</dbReference>
<dbReference type="PROSITE" id="PS50949">
    <property type="entry name" value="HTH_GNTR"/>
    <property type="match status" value="1"/>
</dbReference>
<dbReference type="InterPro" id="IPR015422">
    <property type="entry name" value="PyrdxlP-dep_Trfase_small"/>
</dbReference>
<comment type="similarity">
    <text evidence="1">In the C-terminal section; belongs to the class-I pyridoxal-phosphate-dependent aminotransferase family.</text>
</comment>
<sequence>MSKTAKYKQLGQQLINNIENNAYSIDEPLPSLRTFCTLHQISMTTALACYRYVESLGYITAFPKKGYFVTGLPTTQQHYQFPQFKAEPASFVRPKSQLKNLSQTLATAELDSTLIDSKRLSQSLTQACKHHDQLWGYASPEGEYVLRHALSNHFTHQGFALPASDLLVTHGCLDAVQHAISVTTNHNDVILVSSPCYSGLLDLLCSLNRQVIEIPSTDNGLDLEQMENALRQYSVSACLLSANHQNPTGHSLTNTQKQKIAELAHTYQTPIIEDDVFRELSHTKVTPLPIKHYDRTGWVIWCGSFSKSLSAGLRLGWCAPGRFFDAFLKQLSVRTLGVNKPLQLAMANYINKGHYQQHLKHVNQHLCAHKNLYLHYLQEQLPNNSSIYMPSGGMVLWLAIPALNTEQLAMKLAHQHIYIKSGSLFCNTNRYDHCFRLNIGLVPTDEVKTQLTIIINEIKIQLS</sequence>
<dbReference type="CDD" id="cd07377">
    <property type="entry name" value="WHTH_GntR"/>
    <property type="match status" value="1"/>
</dbReference>
<evidence type="ECO:0000256" key="5">
    <source>
        <dbReference type="ARBA" id="ARBA00023163"/>
    </source>
</evidence>
<keyword evidence="3" id="KW-0805">Transcription regulation</keyword>
<dbReference type="RefSeq" id="WP_192509837.1">
    <property type="nucleotide sequence ID" value="NZ_AQGV01000015.1"/>
</dbReference>
<evidence type="ECO:0000313" key="7">
    <source>
        <dbReference type="EMBL" id="MBE0370787.1"/>
    </source>
</evidence>
<dbReference type="PANTHER" id="PTHR46577">
    <property type="entry name" value="HTH-TYPE TRANSCRIPTIONAL REGULATORY PROTEIN GABR"/>
    <property type="match status" value="1"/>
</dbReference>
<dbReference type="Proteomes" id="UP000615755">
    <property type="component" value="Unassembled WGS sequence"/>
</dbReference>
<dbReference type="InterPro" id="IPR015424">
    <property type="entry name" value="PyrdxlP-dep_Trfase"/>
</dbReference>
<dbReference type="InterPro" id="IPR015421">
    <property type="entry name" value="PyrdxlP-dep_Trfase_major"/>
</dbReference>
<reference evidence="7 8" key="1">
    <citation type="submission" date="2015-03" db="EMBL/GenBank/DDBJ databases">
        <title>Genome sequence of Pseudoalteromonas aurantia.</title>
        <authorList>
            <person name="Xie B.-B."/>
            <person name="Rong J.-C."/>
            <person name="Qin Q.-L."/>
            <person name="Zhang Y.-Z."/>
        </authorList>
    </citation>
    <scope>NUCLEOTIDE SEQUENCE [LARGE SCALE GENOMIC DNA]</scope>
    <source>
        <strain evidence="7 8">208</strain>
    </source>
</reference>
<dbReference type="Gene3D" id="3.90.1150.10">
    <property type="entry name" value="Aspartate Aminotransferase, domain 1"/>
    <property type="match status" value="1"/>
</dbReference>
<dbReference type="Gene3D" id="1.10.10.10">
    <property type="entry name" value="Winged helix-like DNA-binding domain superfamily/Winged helix DNA-binding domain"/>
    <property type="match status" value="1"/>
</dbReference>
<dbReference type="Pfam" id="PF00155">
    <property type="entry name" value="Aminotran_1_2"/>
    <property type="match status" value="1"/>
</dbReference>
<comment type="caution">
    <text evidence="7">The sequence shown here is derived from an EMBL/GenBank/DDBJ whole genome shotgun (WGS) entry which is preliminary data.</text>
</comment>
<evidence type="ECO:0000256" key="4">
    <source>
        <dbReference type="ARBA" id="ARBA00023125"/>
    </source>
</evidence>
<dbReference type="InterPro" id="IPR051446">
    <property type="entry name" value="HTH_trans_reg/aminotransferase"/>
</dbReference>
<dbReference type="SUPFAM" id="SSF53383">
    <property type="entry name" value="PLP-dependent transferases"/>
    <property type="match status" value="1"/>
</dbReference>
<proteinExistence type="inferred from homology"/>
<dbReference type="InterPro" id="IPR000524">
    <property type="entry name" value="Tscrpt_reg_HTH_GntR"/>
</dbReference>
<keyword evidence="8" id="KW-1185">Reference proteome</keyword>
<accession>A0ABR9EJ75</accession>
<evidence type="ECO:0000313" key="8">
    <source>
        <dbReference type="Proteomes" id="UP000615755"/>
    </source>
</evidence>
<evidence type="ECO:0000256" key="2">
    <source>
        <dbReference type="ARBA" id="ARBA00022898"/>
    </source>
</evidence>
<gene>
    <name evidence="7" type="ORF">PAUR_b0888</name>
</gene>
<keyword evidence="4" id="KW-0238">DNA-binding</keyword>
<organism evidence="7 8">
    <name type="scientific">Pseudoalteromonas aurantia 208</name>
    <dbReference type="NCBI Taxonomy" id="1314867"/>
    <lineage>
        <taxon>Bacteria</taxon>
        <taxon>Pseudomonadati</taxon>
        <taxon>Pseudomonadota</taxon>
        <taxon>Gammaproteobacteria</taxon>
        <taxon>Alteromonadales</taxon>
        <taxon>Pseudoalteromonadaceae</taxon>
        <taxon>Pseudoalteromonas</taxon>
    </lineage>
</organism>
<dbReference type="CDD" id="cd00609">
    <property type="entry name" value="AAT_like"/>
    <property type="match status" value="1"/>
</dbReference>
<dbReference type="InterPro" id="IPR036390">
    <property type="entry name" value="WH_DNA-bd_sf"/>
</dbReference>
<name>A0ABR9EJ75_9GAMM</name>